<dbReference type="AlphaFoldDB" id="A0A8J4AYJ5"/>
<proteinExistence type="predicted"/>
<name>A0A8J4AYJ5_9CHLO</name>
<organism evidence="1 2">
    <name type="scientific">Volvox africanus</name>
    <dbReference type="NCBI Taxonomy" id="51714"/>
    <lineage>
        <taxon>Eukaryota</taxon>
        <taxon>Viridiplantae</taxon>
        <taxon>Chlorophyta</taxon>
        <taxon>core chlorophytes</taxon>
        <taxon>Chlorophyceae</taxon>
        <taxon>CS clade</taxon>
        <taxon>Chlamydomonadales</taxon>
        <taxon>Volvocaceae</taxon>
        <taxon>Volvox</taxon>
    </lineage>
</organism>
<comment type="caution">
    <text evidence="1">The sequence shown here is derived from an EMBL/GenBank/DDBJ whole genome shotgun (WGS) entry which is preliminary data.</text>
</comment>
<keyword evidence="2" id="KW-1185">Reference proteome</keyword>
<evidence type="ECO:0000313" key="2">
    <source>
        <dbReference type="Proteomes" id="UP000747399"/>
    </source>
</evidence>
<protein>
    <submittedName>
        <fullName evidence="1">Uncharacterized protein</fullName>
    </submittedName>
</protein>
<sequence length="222" mass="24181">MKPTCFNYWPQYRCNGIISLHADGVAKCTRCFQTFYSTAYYSHRCPYHDRPCRKIEANEADDSANVVLATSEVGKVDDIFRSQMQKVDEQLRGLRADGTKKRRSHVSYIARRLRKQHDVALPSAGGMVEDVSEAGGMGDEDNGEAGGMVEDNGNAMDDHGVQVNVTVTEEAPPLGVVVKVAPKGSELLAAVRVPLKGSVAVITTCGCIINHADNYSDMASKI</sequence>
<reference evidence="1" key="1">
    <citation type="journal article" date="2021" name="Proc. Natl. Acad. Sci. U.S.A.">
        <title>Three genomes in the algal genus Volvox reveal the fate of a haploid sex-determining region after a transition to homothallism.</title>
        <authorList>
            <person name="Yamamoto K."/>
            <person name="Hamaji T."/>
            <person name="Kawai-Toyooka H."/>
            <person name="Matsuzaki R."/>
            <person name="Takahashi F."/>
            <person name="Nishimura Y."/>
            <person name="Kawachi M."/>
            <person name="Noguchi H."/>
            <person name="Minakuchi Y."/>
            <person name="Umen J.G."/>
            <person name="Toyoda A."/>
            <person name="Nozaki H."/>
        </authorList>
    </citation>
    <scope>NUCLEOTIDE SEQUENCE</scope>
    <source>
        <strain evidence="1">NIES-3780</strain>
    </source>
</reference>
<dbReference type="EMBL" id="BNCO01000006">
    <property type="protein sequence ID" value="GIL49106.1"/>
    <property type="molecule type" value="Genomic_DNA"/>
</dbReference>
<dbReference type="Proteomes" id="UP000747399">
    <property type="component" value="Unassembled WGS sequence"/>
</dbReference>
<evidence type="ECO:0000313" key="1">
    <source>
        <dbReference type="EMBL" id="GIL49106.1"/>
    </source>
</evidence>
<gene>
    <name evidence="1" type="ORF">Vafri_5576</name>
</gene>
<accession>A0A8J4AYJ5</accession>